<feature type="region of interest" description="Disordered" evidence="2">
    <location>
        <begin position="116"/>
        <end position="150"/>
    </location>
</feature>
<dbReference type="Pfam" id="PF08327">
    <property type="entry name" value="AHSA1"/>
    <property type="match status" value="1"/>
</dbReference>
<dbReference type="RefSeq" id="WP_323333031.1">
    <property type="nucleotide sequence ID" value="NZ_JAYFSI010000010.1"/>
</dbReference>
<feature type="domain" description="Activator of Hsp90 ATPase homologue 1/2-like C-terminal" evidence="3">
    <location>
        <begin position="13"/>
        <end position="139"/>
    </location>
</feature>
<dbReference type="CDD" id="cd07814">
    <property type="entry name" value="SRPBCC_CalC_Aha1-like"/>
    <property type="match status" value="1"/>
</dbReference>
<protein>
    <submittedName>
        <fullName evidence="4">SRPBCC domain-containing protein</fullName>
    </submittedName>
</protein>
<accession>A0ABU5RGF0</accession>
<comment type="similarity">
    <text evidence="1">Belongs to the AHA1 family.</text>
</comment>
<dbReference type="InterPro" id="IPR013538">
    <property type="entry name" value="ASHA1/2-like_C"/>
</dbReference>
<dbReference type="Proteomes" id="UP001304298">
    <property type="component" value="Unassembled WGS sequence"/>
</dbReference>
<dbReference type="EMBL" id="JAYFSI010000010">
    <property type="protein sequence ID" value="MEA5364925.1"/>
    <property type="molecule type" value="Genomic_DNA"/>
</dbReference>
<keyword evidence="5" id="KW-1185">Reference proteome</keyword>
<evidence type="ECO:0000256" key="1">
    <source>
        <dbReference type="ARBA" id="ARBA00006817"/>
    </source>
</evidence>
<sequence length="150" mass="16647">MPDSALTITRVFDAPRELVFTAWTDPDQLASWLGPSGFTGCAVTLDTREGGQWRACIRSPEGDEHWMRGVYREITAPERLVFTFAWDADGDRGIETVVTIGFADLGGKTEMTFTQTGFPSTAERDGHHDGWTSSFDDLAGSLPTRREETR</sequence>
<dbReference type="SUPFAM" id="SSF55961">
    <property type="entry name" value="Bet v1-like"/>
    <property type="match status" value="1"/>
</dbReference>
<dbReference type="InterPro" id="IPR023393">
    <property type="entry name" value="START-like_dom_sf"/>
</dbReference>
<evidence type="ECO:0000313" key="5">
    <source>
        <dbReference type="Proteomes" id="UP001304298"/>
    </source>
</evidence>
<name>A0ABU5RGF0_9PSEU</name>
<dbReference type="Gene3D" id="3.30.530.20">
    <property type="match status" value="1"/>
</dbReference>
<evidence type="ECO:0000313" key="4">
    <source>
        <dbReference type="EMBL" id="MEA5364925.1"/>
    </source>
</evidence>
<comment type="caution">
    <text evidence="4">The sequence shown here is derived from an EMBL/GenBank/DDBJ whole genome shotgun (WGS) entry which is preliminary data.</text>
</comment>
<evidence type="ECO:0000259" key="3">
    <source>
        <dbReference type="Pfam" id="PF08327"/>
    </source>
</evidence>
<organism evidence="4 5">
    <name type="scientific">Amycolatopsis heterodermiae</name>
    <dbReference type="NCBI Taxonomy" id="3110235"/>
    <lineage>
        <taxon>Bacteria</taxon>
        <taxon>Bacillati</taxon>
        <taxon>Actinomycetota</taxon>
        <taxon>Actinomycetes</taxon>
        <taxon>Pseudonocardiales</taxon>
        <taxon>Pseudonocardiaceae</taxon>
        <taxon>Amycolatopsis</taxon>
    </lineage>
</organism>
<gene>
    <name evidence="4" type="ORF">VA596_35700</name>
</gene>
<evidence type="ECO:0000256" key="2">
    <source>
        <dbReference type="SAM" id="MobiDB-lite"/>
    </source>
</evidence>
<proteinExistence type="inferred from homology"/>
<reference evidence="4 5" key="1">
    <citation type="submission" date="2023-12" db="EMBL/GenBank/DDBJ databases">
        <title>Amycolatopsis sp. V23-08.</title>
        <authorList>
            <person name="Somphong A."/>
        </authorList>
    </citation>
    <scope>NUCLEOTIDE SEQUENCE [LARGE SCALE GENOMIC DNA]</scope>
    <source>
        <strain evidence="4 5">V23-08</strain>
    </source>
</reference>